<protein>
    <submittedName>
        <fullName evidence="2">Uncharacterized protein</fullName>
    </submittedName>
</protein>
<dbReference type="EMBL" id="QFQD01000007">
    <property type="protein sequence ID" value="PZQ84753.1"/>
    <property type="molecule type" value="Genomic_DNA"/>
</dbReference>
<evidence type="ECO:0000256" key="1">
    <source>
        <dbReference type="SAM" id="MobiDB-lite"/>
    </source>
</evidence>
<organism evidence="2 3">
    <name type="scientific">Ancylobacter novellus</name>
    <name type="common">Thiobacillus novellus</name>
    <dbReference type="NCBI Taxonomy" id="921"/>
    <lineage>
        <taxon>Bacteria</taxon>
        <taxon>Pseudomonadati</taxon>
        <taxon>Pseudomonadota</taxon>
        <taxon>Alphaproteobacteria</taxon>
        <taxon>Hyphomicrobiales</taxon>
        <taxon>Xanthobacteraceae</taxon>
        <taxon>Ancylobacter</taxon>
    </lineage>
</organism>
<proteinExistence type="predicted"/>
<gene>
    <name evidence="2" type="ORF">DI549_03900</name>
</gene>
<name>A0A2W5SZS3_ANCNO</name>
<dbReference type="Proteomes" id="UP000248887">
    <property type="component" value="Unassembled WGS sequence"/>
</dbReference>
<reference evidence="2 3" key="1">
    <citation type="submission" date="2017-08" db="EMBL/GenBank/DDBJ databases">
        <title>Infants hospitalized years apart are colonized by the same room-sourced microbial strains.</title>
        <authorList>
            <person name="Brooks B."/>
            <person name="Olm M.R."/>
            <person name="Firek B.A."/>
            <person name="Baker R."/>
            <person name="Thomas B.C."/>
            <person name="Morowitz M.J."/>
            <person name="Banfield J.F."/>
        </authorList>
    </citation>
    <scope>NUCLEOTIDE SEQUENCE [LARGE SCALE GENOMIC DNA]</scope>
    <source>
        <strain evidence="2">S2_005_001_R2_27</strain>
    </source>
</reference>
<evidence type="ECO:0000313" key="2">
    <source>
        <dbReference type="EMBL" id="PZQ84753.1"/>
    </source>
</evidence>
<accession>A0A2W5SZS3</accession>
<evidence type="ECO:0000313" key="3">
    <source>
        <dbReference type="Proteomes" id="UP000248887"/>
    </source>
</evidence>
<sequence>MPPVIVLALGAVGAAALVKLLAKESRRVNAELDATRRAEEANQPAGRATLRRDPATGEYRPSGS</sequence>
<feature type="region of interest" description="Disordered" evidence="1">
    <location>
        <begin position="33"/>
        <end position="64"/>
    </location>
</feature>
<comment type="caution">
    <text evidence="2">The sequence shown here is derived from an EMBL/GenBank/DDBJ whole genome shotgun (WGS) entry which is preliminary data.</text>
</comment>
<dbReference type="AlphaFoldDB" id="A0A2W5SZS3"/>